<keyword evidence="3" id="KW-0479">Metal-binding</keyword>
<evidence type="ECO:0000256" key="2">
    <source>
        <dbReference type="ARBA" id="ARBA00022801"/>
    </source>
</evidence>
<dbReference type="Proteomes" id="UP000823632">
    <property type="component" value="Unassembled WGS sequence"/>
</dbReference>
<feature type="binding site" evidence="3">
    <location>
        <position position="73"/>
    </location>
    <ligand>
        <name>Mg(2+)</name>
        <dbReference type="ChEBI" id="CHEBI:18420"/>
        <label>1</label>
    </ligand>
</feature>
<name>A0A9D9H086_9BACT</name>
<dbReference type="GO" id="GO:0046872">
    <property type="term" value="F:metal ion binding"/>
    <property type="evidence" value="ECO:0007669"/>
    <property type="project" value="UniProtKB-KW"/>
</dbReference>
<comment type="caution">
    <text evidence="4">The sequence shown here is derived from an EMBL/GenBank/DDBJ whole genome shotgun (WGS) entry which is preliminary data.</text>
</comment>
<gene>
    <name evidence="4" type="ORF">IAC76_09315</name>
</gene>
<evidence type="ECO:0000313" key="4">
    <source>
        <dbReference type="EMBL" id="MBO8431571.1"/>
    </source>
</evidence>
<evidence type="ECO:0000256" key="1">
    <source>
        <dbReference type="ARBA" id="ARBA00010702"/>
    </source>
</evidence>
<dbReference type="AlphaFoldDB" id="A0A9D9H086"/>
<dbReference type="EMBL" id="JADIND010000205">
    <property type="protein sequence ID" value="MBO8431571.1"/>
    <property type="molecule type" value="Genomic_DNA"/>
</dbReference>
<evidence type="ECO:0000313" key="5">
    <source>
        <dbReference type="Proteomes" id="UP000823632"/>
    </source>
</evidence>
<keyword evidence="3" id="KW-0460">Magnesium</keyword>
<feature type="binding site" evidence="3">
    <location>
        <position position="72"/>
    </location>
    <ligand>
        <name>Mg(2+)</name>
        <dbReference type="ChEBI" id="CHEBI:18420"/>
        <label>1</label>
    </ligand>
</feature>
<dbReference type="InterPro" id="IPR005502">
    <property type="entry name" value="Ribosyl_crysJ1"/>
</dbReference>
<dbReference type="InterPro" id="IPR036705">
    <property type="entry name" value="Ribosyl_crysJ1_sf"/>
</dbReference>
<dbReference type="GO" id="GO:0016787">
    <property type="term" value="F:hydrolase activity"/>
    <property type="evidence" value="ECO:0007669"/>
    <property type="project" value="UniProtKB-KW"/>
</dbReference>
<keyword evidence="2" id="KW-0378">Hydrolase</keyword>
<dbReference type="PANTHER" id="PTHR16222:SF24">
    <property type="entry name" value="ADP-RIBOSYLHYDROLASE ARH3"/>
    <property type="match status" value="1"/>
</dbReference>
<evidence type="ECO:0000256" key="3">
    <source>
        <dbReference type="PIRSR" id="PIRSR605502-1"/>
    </source>
</evidence>
<protein>
    <submittedName>
        <fullName evidence="4">ADP-ribosylglycohydrolase family protein</fullName>
    </submittedName>
</protein>
<dbReference type="Pfam" id="PF03747">
    <property type="entry name" value="ADP_ribosyl_GH"/>
    <property type="match status" value="1"/>
</dbReference>
<reference evidence="4" key="1">
    <citation type="submission" date="2020-10" db="EMBL/GenBank/DDBJ databases">
        <authorList>
            <person name="Gilroy R."/>
        </authorList>
    </citation>
    <scope>NUCLEOTIDE SEQUENCE</scope>
    <source>
        <strain evidence="4">10192</strain>
    </source>
</reference>
<dbReference type="InterPro" id="IPR050792">
    <property type="entry name" value="ADP-ribosylglycohydrolase"/>
</dbReference>
<feature type="non-terminal residue" evidence="4">
    <location>
        <position position="192"/>
    </location>
</feature>
<comment type="cofactor">
    <cofactor evidence="3">
        <name>Mg(2+)</name>
        <dbReference type="ChEBI" id="CHEBI:18420"/>
    </cofactor>
    <text evidence="3">Binds 2 magnesium ions per subunit.</text>
</comment>
<dbReference type="Gene3D" id="1.10.4080.10">
    <property type="entry name" value="ADP-ribosylation/Crystallin J1"/>
    <property type="match status" value="1"/>
</dbReference>
<proteinExistence type="inferred from homology"/>
<sequence length="192" mass="20967">MNCGFNINNNNINFQGRYNLSNYTGCLKGGAIGDALGWPIEFKHIEEIQRKFGKDGIQDLVIKSNGKAEITDDTQMTMFTADGLIKSALKKLNLNEMPDMKQVFKSYKLWLDAQFGKIHHKNVGWISNIKEMHIQRAPGNTCISAIAGGNPGSISKPINNSAGCGGVMRVAPAGLMYKDNPELAFKVGAECA</sequence>
<feature type="binding site" evidence="3">
    <location>
        <position position="71"/>
    </location>
    <ligand>
        <name>Mg(2+)</name>
        <dbReference type="ChEBI" id="CHEBI:18420"/>
        <label>1</label>
    </ligand>
</feature>
<organism evidence="4 5">
    <name type="scientific">Candidatus Scatousia excrementipullorum</name>
    <dbReference type="NCBI Taxonomy" id="2840936"/>
    <lineage>
        <taxon>Bacteria</taxon>
        <taxon>Candidatus Scatousia</taxon>
    </lineage>
</organism>
<dbReference type="PANTHER" id="PTHR16222">
    <property type="entry name" value="ADP-RIBOSYLGLYCOHYDROLASE"/>
    <property type="match status" value="1"/>
</dbReference>
<reference evidence="4" key="2">
    <citation type="journal article" date="2021" name="PeerJ">
        <title>Extensive microbial diversity within the chicken gut microbiome revealed by metagenomics and culture.</title>
        <authorList>
            <person name="Gilroy R."/>
            <person name="Ravi A."/>
            <person name="Getino M."/>
            <person name="Pursley I."/>
            <person name="Horton D.L."/>
            <person name="Alikhan N.F."/>
            <person name="Baker D."/>
            <person name="Gharbi K."/>
            <person name="Hall N."/>
            <person name="Watson M."/>
            <person name="Adriaenssens E.M."/>
            <person name="Foster-Nyarko E."/>
            <person name="Jarju S."/>
            <person name="Secka A."/>
            <person name="Antonio M."/>
            <person name="Oren A."/>
            <person name="Chaudhuri R.R."/>
            <person name="La Ragione R."/>
            <person name="Hildebrand F."/>
            <person name="Pallen M.J."/>
        </authorList>
    </citation>
    <scope>NUCLEOTIDE SEQUENCE</scope>
    <source>
        <strain evidence="4">10192</strain>
    </source>
</reference>
<accession>A0A9D9H086</accession>
<dbReference type="SUPFAM" id="SSF101478">
    <property type="entry name" value="ADP-ribosylglycohydrolase"/>
    <property type="match status" value="1"/>
</dbReference>
<comment type="similarity">
    <text evidence="1">Belongs to the ADP-ribosylglycohydrolase family.</text>
</comment>